<dbReference type="KEGG" id="pki:111841135"/>
<dbReference type="STRING" id="1676925.ENSPKIP00000007581"/>
<organism evidence="6 7">
    <name type="scientific">Paramormyrops kingsleyae</name>
    <dbReference type="NCBI Taxonomy" id="1676925"/>
    <lineage>
        <taxon>Eukaryota</taxon>
        <taxon>Metazoa</taxon>
        <taxon>Chordata</taxon>
        <taxon>Craniata</taxon>
        <taxon>Vertebrata</taxon>
        <taxon>Euteleostomi</taxon>
        <taxon>Actinopterygii</taxon>
        <taxon>Neopterygii</taxon>
        <taxon>Teleostei</taxon>
        <taxon>Osteoglossocephala</taxon>
        <taxon>Osteoglossomorpha</taxon>
        <taxon>Osteoglossiformes</taxon>
        <taxon>Mormyridae</taxon>
        <taxon>Paramormyrops</taxon>
    </lineage>
</organism>
<feature type="domain" description="ZP" evidence="5">
    <location>
        <begin position="610"/>
        <end position="879"/>
    </location>
</feature>
<dbReference type="PRINTS" id="PR00023">
    <property type="entry name" value="ZPELLUCIDA"/>
</dbReference>
<sequence>MARRVGFGTLWLLMLAVGIEAKNGYAPGSGIVAECLGNIMRLMVDGNFLQGRSLEVDAVYGTDVVPITSNLASQCGYSRKSDPWGNVRLFASLQNCFSYPLNDDNFNTTVRLRLTGTTASEDAVQIVSKMCKRSLWAFREILCDRNYMEVSVGRKLLDIAVKLPLGQKAPPKGSGSVVPEQPVVSEYTMWKVLFYMPRGEKTLTVEEAFKQGYGLESSPNRLVLRGSQNSSEAYLTDVDGVPMYVLKTSTFFRQKWMVTLVDAAVACPAGGVSFTEDLITWMLPRIISPLLTSAAFTLLEVHMGIDGEQLDGITMASRGYVLTVTDLYITVQIPVGSQDGYYKSYAPGYQYHIAFTVEPMLELLWHEEDLHTDTRYKVLYPITTPLRPMPPHLIDNTIPQKRMFEVVLGIFLPDVQLVNITLGSLLLSVAEANAQGFAVQENTFPNGSKTFSLQVPFSDPVVLKDTTELQVKIFILPLVFGLLILPELAPFSHPAVLEASLQDIILPTATGTCDQENFYVTVTLGSMGPNMLTMIGKTILTTEIASGYGYEANGTHFSIAVPFRAVDAIYELVEPFSLRSRLDMTFSDPVNNTNYNEFSISCGFPVTMAECFPNGTMTVLAIKVESVPQLNPMYLTLRDPSCKPVFYNDRVAYFSFGVNTCGTRRKFSKNLMIYENVVTLPMMQSLSNASIKTSLKPLYRLQASCHYVINTTQMMAFNTRAQLNVPLAATGIGKLSVRMRLSLDGSYTAFYQDTDYPVVKYLQQPLYFEVELMQSTDPLVELFLENCWATMDDQTFPKWDLIVDSCENPGDSYPTLFHPVSADARVMLPSHFKRFEMAMFSFTANGTAVKEKVIVHCDIILCDASGPQDSLCNKQCMNKQRISRLGTSMLKRVHRSVTHKGPVKRRVSSGPVMLG</sequence>
<feature type="compositionally biased region" description="Basic residues" evidence="3">
    <location>
        <begin position="896"/>
        <end position="907"/>
    </location>
</feature>
<dbReference type="Ensembl" id="ENSPKIT00000031642.1">
    <property type="protein sequence ID" value="ENSPKIP00000007581.1"/>
    <property type="gene ID" value="ENSPKIG00000023416.1"/>
</dbReference>
<dbReference type="Proteomes" id="UP000261540">
    <property type="component" value="Unplaced"/>
</dbReference>
<dbReference type="AlphaFoldDB" id="A0A3B3QQ79"/>
<evidence type="ECO:0000313" key="6">
    <source>
        <dbReference type="Ensembl" id="ENSPKIP00000007581.1"/>
    </source>
</evidence>
<dbReference type="Pfam" id="PF23344">
    <property type="entry name" value="ZP-N"/>
    <property type="match status" value="1"/>
</dbReference>
<feature type="signal peptide" evidence="4">
    <location>
        <begin position="1"/>
        <end position="21"/>
    </location>
</feature>
<dbReference type="PANTHER" id="PTHR47130:SF3">
    <property type="entry name" value="ZONA PELLUCIDA PROTEIN"/>
    <property type="match status" value="1"/>
</dbReference>
<dbReference type="SMART" id="SM00241">
    <property type="entry name" value="ZP"/>
    <property type="match status" value="1"/>
</dbReference>
<keyword evidence="1" id="KW-1015">Disulfide bond</keyword>
<evidence type="ECO:0000256" key="4">
    <source>
        <dbReference type="SAM" id="SignalP"/>
    </source>
</evidence>
<protein>
    <submittedName>
        <fullName evidence="6">Zona pellucida protein AX 1</fullName>
    </submittedName>
</protein>
<feature type="chain" id="PRO_5017466002" evidence="4">
    <location>
        <begin position="22"/>
        <end position="915"/>
    </location>
</feature>
<dbReference type="Pfam" id="PF26562">
    <property type="entry name" value="Ig-like"/>
    <property type="match status" value="1"/>
</dbReference>
<dbReference type="Gene3D" id="2.60.40.3210">
    <property type="entry name" value="Zona pellucida, ZP-N domain"/>
    <property type="match status" value="1"/>
</dbReference>
<feature type="region of interest" description="Disordered" evidence="3">
    <location>
        <begin position="896"/>
        <end position="915"/>
    </location>
</feature>
<dbReference type="InterPro" id="IPR058876">
    <property type="entry name" value="Ig-like_ZP"/>
</dbReference>
<evidence type="ECO:0000256" key="1">
    <source>
        <dbReference type="ARBA" id="ARBA00023157"/>
    </source>
</evidence>
<evidence type="ECO:0000313" key="7">
    <source>
        <dbReference type="Proteomes" id="UP000261540"/>
    </source>
</evidence>
<proteinExistence type="predicted"/>
<dbReference type="Gene3D" id="2.60.40.4100">
    <property type="entry name" value="Zona pellucida, ZP-C domain"/>
    <property type="match status" value="1"/>
</dbReference>
<keyword evidence="2" id="KW-0325">Glycoprotein</keyword>
<dbReference type="PROSITE" id="PS51034">
    <property type="entry name" value="ZP_2"/>
    <property type="match status" value="1"/>
</dbReference>
<accession>A0A3B3QQ79</accession>
<dbReference type="PANTHER" id="PTHR47130">
    <property type="entry name" value="SI:DKEY-19B23.11-RELATED"/>
    <property type="match status" value="1"/>
</dbReference>
<evidence type="ECO:0000256" key="2">
    <source>
        <dbReference type="ARBA" id="ARBA00023180"/>
    </source>
</evidence>
<reference evidence="6" key="2">
    <citation type="submission" date="2025-09" db="UniProtKB">
        <authorList>
            <consortium name="Ensembl"/>
        </authorList>
    </citation>
    <scope>IDENTIFICATION</scope>
</reference>
<dbReference type="InterPro" id="IPR048290">
    <property type="entry name" value="ZP_chr"/>
</dbReference>
<dbReference type="InterPro" id="IPR042235">
    <property type="entry name" value="ZP-C_dom"/>
</dbReference>
<evidence type="ECO:0000259" key="5">
    <source>
        <dbReference type="PROSITE" id="PS51034"/>
    </source>
</evidence>
<dbReference type="InterPro" id="IPR055355">
    <property type="entry name" value="ZP-C"/>
</dbReference>
<dbReference type="Pfam" id="PF00100">
    <property type="entry name" value="Zona_pellucida"/>
    <property type="match status" value="1"/>
</dbReference>
<dbReference type="CTD" id="334036"/>
<dbReference type="InterPro" id="IPR055356">
    <property type="entry name" value="ZP-N"/>
</dbReference>
<evidence type="ECO:0000256" key="3">
    <source>
        <dbReference type="SAM" id="MobiDB-lite"/>
    </source>
</evidence>
<keyword evidence="7" id="KW-1185">Reference proteome</keyword>
<dbReference type="GeneTree" id="ENSGT00940000163503"/>
<name>A0A3B3QQ79_9TELE</name>
<dbReference type="OrthoDB" id="9944868at2759"/>
<dbReference type="InterPro" id="IPR001507">
    <property type="entry name" value="ZP_dom"/>
</dbReference>
<keyword evidence="4" id="KW-0732">Signal</keyword>
<reference evidence="6" key="1">
    <citation type="submission" date="2025-08" db="UniProtKB">
        <authorList>
            <consortium name="Ensembl"/>
        </authorList>
    </citation>
    <scope>IDENTIFICATION</scope>
</reference>